<organism evidence="1 2">
    <name type="scientific">Thermus brockianus</name>
    <dbReference type="NCBI Taxonomy" id="56956"/>
    <lineage>
        <taxon>Bacteria</taxon>
        <taxon>Thermotogati</taxon>
        <taxon>Deinococcota</taxon>
        <taxon>Deinococci</taxon>
        <taxon>Thermales</taxon>
        <taxon>Thermaceae</taxon>
        <taxon>Thermus</taxon>
    </lineage>
</organism>
<evidence type="ECO:0000313" key="1">
    <source>
        <dbReference type="EMBL" id="BDG17698.1"/>
    </source>
</evidence>
<keyword evidence="1" id="KW-0614">Plasmid</keyword>
<dbReference type="Proteomes" id="UP000831120">
    <property type="component" value="Plasmid pTbrSNM4-1b"/>
</dbReference>
<sequence>MSARGWVILTLDARLRYRPGEKSALRFYKARVLLFAQPKNPGPDWLPSLAEEFAEAQERITHFLERTPPPFVAWFHVESRKKGSKRYRLSKLNL</sequence>
<reference evidence="1 2" key="1">
    <citation type="journal article" date="2022" name="Microbiol. Resour. Announc.">
        <title>Complete Genome Sequences of Thermus Strains Isolated from Senami Hot Spring in Japan.</title>
        <authorList>
            <person name="Miyazaki K."/>
        </authorList>
    </citation>
    <scope>NUCLEOTIDE SEQUENCE [LARGE SCALE GENOMIC DNA]</scope>
    <source>
        <strain evidence="1 2">SNM4-1</strain>
        <plasmid evidence="1 2">pTbrSNM4-1b</plasmid>
    </source>
</reference>
<gene>
    <name evidence="1" type="ORF">TbrSNM41_24320</name>
</gene>
<proteinExistence type="predicted"/>
<keyword evidence="2" id="KW-1185">Reference proteome</keyword>
<name>A0ABN6NJB7_THEBO</name>
<accession>A0ABN6NJB7</accession>
<dbReference type="EMBL" id="AP025594">
    <property type="protein sequence ID" value="BDG17698.1"/>
    <property type="molecule type" value="Genomic_DNA"/>
</dbReference>
<evidence type="ECO:0000313" key="2">
    <source>
        <dbReference type="Proteomes" id="UP000831120"/>
    </source>
</evidence>
<geneLocation type="plasmid" evidence="1 2">
    <name>pTbrSNM4-1b</name>
</geneLocation>
<protein>
    <submittedName>
        <fullName evidence="1">Uncharacterized protein</fullName>
    </submittedName>
</protein>